<dbReference type="RefSeq" id="WP_366088119.1">
    <property type="nucleotide sequence ID" value="NZ_JBFASG010000011.1"/>
</dbReference>
<evidence type="ECO:0000256" key="2">
    <source>
        <dbReference type="SAM" id="Phobius"/>
    </source>
</evidence>
<evidence type="ECO:0000313" key="3">
    <source>
        <dbReference type="EMBL" id="MEV4923981.1"/>
    </source>
</evidence>
<sequence>MSSTDYNRAGNGSVPVEDEGLVPELPITATGPAVADVEETGCEGPASPVPMSRPAGLVIAFAAAACVATVIVHVSMVFLSVAPPNTVSQRYEGRISTWVYPYFEQNWRLFAPDPEGARRRVLARTATTSPDGARQVSGWIDLSAIDASAVRHNAFPSHINQNMLRRAWSAYLDSHGTSDQSDSDRARIIQRYLLNIAAQRAARSHRSFDAIQLRVITTPIASPVRRADGSRSPQPSSDSRYLPWWQVTSHDD</sequence>
<feature type="region of interest" description="Disordered" evidence="1">
    <location>
        <begin position="224"/>
        <end position="252"/>
    </location>
</feature>
<keyword evidence="4" id="KW-1185">Reference proteome</keyword>
<organism evidence="3 4">
    <name type="scientific">Streptomyces roseoverticillatus</name>
    <dbReference type="NCBI Taxonomy" id="66429"/>
    <lineage>
        <taxon>Bacteria</taxon>
        <taxon>Bacillati</taxon>
        <taxon>Actinomycetota</taxon>
        <taxon>Actinomycetes</taxon>
        <taxon>Kitasatosporales</taxon>
        <taxon>Streptomycetaceae</taxon>
        <taxon>Streptomyces</taxon>
    </lineage>
</organism>
<accession>A0ABV3IW00</accession>
<dbReference type="Proteomes" id="UP001552479">
    <property type="component" value="Unassembled WGS sequence"/>
</dbReference>
<dbReference type="Pfam" id="PF19136">
    <property type="entry name" value="DUF5819"/>
    <property type="match status" value="1"/>
</dbReference>
<gene>
    <name evidence="3" type="ORF">AB0L03_14215</name>
</gene>
<dbReference type="InterPro" id="IPR043857">
    <property type="entry name" value="DUF5819"/>
</dbReference>
<reference evidence="3 4" key="1">
    <citation type="submission" date="2024-06" db="EMBL/GenBank/DDBJ databases">
        <title>The Natural Products Discovery Center: Release of the First 8490 Sequenced Strains for Exploring Actinobacteria Biosynthetic Diversity.</title>
        <authorList>
            <person name="Kalkreuter E."/>
            <person name="Kautsar S.A."/>
            <person name="Yang D."/>
            <person name="Bader C.D."/>
            <person name="Teijaro C.N."/>
            <person name="Fluegel L."/>
            <person name="Davis C.M."/>
            <person name="Simpson J.R."/>
            <person name="Lauterbach L."/>
            <person name="Steele A.D."/>
            <person name="Gui C."/>
            <person name="Meng S."/>
            <person name="Li G."/>
            <person name="Viehrig K."/>
            <person name="Ye F."/>
            <person name="Su P."/>
            <person name="Kiefer A.F."/>
            <person name="Nichols A."/>
            <person name="Cepeda A.J."/>
            <person name="Yan W."/>
            <person name="Fan B."/>
            <person name="Jiang Y."/>
            <person name="Adhikari A."/>
            <person name="Zheng C.-J."/>
            <person name="Schuster L."/>
            <person name="Cowan T.M."/>
            <person name="Smanski M.J."/>
            <person name="Chevrette M.G."/>
            <person name="De Carvalho L.P.S."/>
            <person name="Shen B."/>
        </authorList>
    </citation>
    <scope>NUCLEOTIDE SEQUENCE [LARGE SCALE GENOMIC DNA]</scope>
    <source>
        <strain evidence="3 4">NPDC053791</strain>
    </source>
</reference>
<name>A0ABV3IW00_9ACTN</name>
<keyword evidence="2" id="KW-0472">Membrane</keyword>
<evidence type="ECO:0000313" key="4">
    <source>
        <dbReference type="Proteomes" id="UP001552479"/>
    </source>
</evidence>
<proteinExistence type="predicted"/>
<keyword evidence="2" id="KW-0812">Transmembrane</keyword>
<feature type="transmembrane region" description="Helical" evidence="2">
    <location>
        <begin position="57"/>
        <end position="81"/>
    </location>
</feature>
<protein>
    <submittedName>
        <fullName evidence="3">DUF5819 family protein</fullName>
    </submittedName>
</protein>
<keyword evidence="2" id="KW-1133">Transmembrane helix</keyword>
<evidence type="ECO:0000256" key="1">
    <source>
        <dbReference type="SAM" id="MobiDB-lite"/>
    </source>
</evidence>
<comment type="caution">
    <text evidence="3">The sequence shown here is derived from an EMBL/GenBank/DDBJ whole genome shotgun (WGS) entry which is preliminary data.</text>
</comment>
<dbReference type="EMBL" id="JBFASG010000011">
    <property type="protein sequence ID" value="MEV4923981.1"/>
    <property type="molecule type" value="Genomic_DNA"/>
</dbReference>